<sequence>MTIQIVTSYPVRLSLPAIMAQTTERRWRGRGADERKAERRALLMAAAVKVYSERGFRHSSVKAVCDEAGLTERYFYESFANSEDMLVAVASASLEHMVSELQAKCAAVARADRLETILFHYYGMLRKQPAHARAFLVEIRGISPVVDAYLETATERFAEVVVDAPLDRLSRTDRMVAIGAVGAIVHIALDWILSDFASPIEDVVRAASKLGSIIDGIEKKIRIA</sequence>
<evidence type="ECO:0000313" key="5">
    <source>
        <dbReference type="Proteomes" id="UP001597215"/>
    </source>
</evidence>
<dbReference type="SUPFAM" id="SSF46689">
    <property type="entry name" value="Homeodomain-like"/>
    <property type="match status" value="1"/>
</dbReference>
<accession>A0ABW4MH21</accession>
<proteinExistence type="predicted"/>
<feature type="domain" description="HTH tetR-type" evidence="3">
    <location>
        <begin position="37"/>
        <end position="97"/>
    </location>
</feature>
<dbReference type="InterPro" id="IPR001647">
    <property type="entry name" value="HTH_TetR"/>
</dbReference>
<dbReference type="Gene3D" id="1.10.357.10">
    <property type="entry name" value="Tetracycline Repressor, domain 2"/>
    <property type="match status" value="1"/>
</dbReference>
<evidence type="ECO:0000256" key="2">
    <source>
        <dbReference type="PROSITE-ProRule" id="PRU00335"/>
    </source>
</evidence>
<evidence type="ECO:0000256" key="1">
    <source>
        <dbReference type="ARBA" id="ARBA00023125"/>
    </source>
</evidence>
<gene>
    <name evidence="4" type="ORF">ACFSAG_12540</name>
</gene>
<protein>
    <submittedName>
        <fullName evidence="4">TetR/AcrR family transcriptional regulator</fullName>
    </submittedName>
</protein>
<dbReference type="Pfam" id="PF00440">
    <property type="entry name" value="TetR_N"/>
    <property type="match status" value="1"/>
</dbReference>
<evidence type="ECO:0000313" key="4">
    <source>
        <dbReference type="EMBL" id="MFD1767667.1"/>
    </source>
</evidence>
<keyword evidence="5" id="KW-1185">Reference proteome</keyword>
<keyword evidence="1 2" id="KW-0238">DNA-binding</keyword>
<organism evidence="4 5">
    <name type="scientific">Sphingorhabdus buctiana</name>
    <dbReference type="NCBI Taxonomy" id="1508805"/>
    <lineage>
        <taxon>Bacteria</taxon>
        <taxon>Pseudomonadati</taxon>
        <taxon>Pseudomonadota</taxon>
        <taxon>Alphaproteobacteria</taxon>
        <taxon>Sphingomonadales</taxon>
        <taxon>Sphingomonadaceae</taxon>
        <taxon>Sphingorhabdus</taxon>
    </lineage>
</organism>
<comment type="caution">
    <text evidence="4">The sequence shown here is derived from an EMBL/GenBank/DDBJ whole genome shotgun (WGS) entry which is preliminary data.</text>
</comment>
<name>A0ABW4MH21_9SPHN</name>
<dbReference type="EMBL" id="JBHUEL010000011">
    <property type="protein sequence ID" value="MFD1767667.1"/>
    <property type="molecule type" value="Genomic_DNA"/>
</dbReference>
<dbReference type="RefSeq" id="WP_381515370.1">
    <property type="nucleotide sequence ID" value="NZ_JBHUEL010000011.1"/>
</dbReference>
<dbReference type="InterPro" id="IPR009057">
    <property type="entry name" value="Homeodomain-like_sf"/>
</dbReference>
<dbReference type="PRINTS" id="PR00455">
    <property type="entry name" value="HTHTETR"/>
</dbReference>
<feature type="DNA-binding region" description="H-T-H motif" evidence="2">
    <location>
        <begin position="60"/>
        <end position="79"/>
    </location>
</feature>
<dbReference type="PROSITE" id="PS50977">
    <property type="entry name" value="HTH_TETR_2"/>
    <property type="match status" value="1"/>
</dbReference>
<evidence type="ECO:0000259" key="3">
    <source>
        <dbReference type="PROSITE" id="PS50977"/>
    </source>
</evidence>
<reference evidence="5" key="1">
    <citation type="journal article" date="2019" name="Int. J. Syst. Evol. Microbiol.">
        <title>The Global Catalogue of Microorganisms (GCM) 10K type strain sequencing project: providing services to taxonomists for standard genome sequencing and annotation.</title>
        <authorList>
            <consortium name="The Broad Institute Genomics Platform"/>
            <consortium name="The Broad Institute Genome Sequencing Center for Infectious Disease"/>
            <person name="Wu L."/>
            <person name="Ma J."/>
        </authorList>
    </citation>
    <scope>NUCLEOTIDE SEQUENCE [LARGE SCALE GENOMIC DNA]</scope>
    <source>
        <strain evidence="5">CGMCC 1.12449</strain>
    </source>
</reference>
<dbReference type="Proteomes" id="UP001597215">
    <property type="component" value="Unassembled WGS sequence"/>
</dbReference>